<evidence type="ECO:0000259" key="1">
    <source>
        <dbReference type="Pfam" id="PF00085"/>
    </source>
</evidence>
<organism evidence="2 3">
    <name type="scientific">Sphagnum jensenii</name>
    <dbReference type="NCBI Taxonomy" id="128206"/>
    <lineage>
        <taxon>Eukaryota</taxon>
        <taxon>Viridiplantae</taxon>
        <taxon>Streptophyta</taxon>
        <taxon>Embryophyta</taxon>
        <taxon>Bryophyta</taxon>
        <taxon>Sphagnophytina</taxon>
        <taxon>Sphagnopsida</taxon>
        <taxon>Sphagnales</taxon>
        <taxon>Sphagnaceae</taxon>
        <taxon>Sphagnum</taxon>
    </lineage>
</organism>
<dbReference type="InterPro" id="IPR013766">
    <property type="entry name" value="Thioredoxin_domain"/>
</dbReference>
<dbReference type="PANTHER" id="PTHR47912:SF1">
    <property type="entry name" value="THIOREDOXIN-LIKE 4, CHLOROPLASTIC"/>
    <property type="match status" value="1"/>
</dbReference>
<gene>
    <name evidence="2" type="ORF">CSSPJE1EN1_LOCUS620</name>
</gene>
<dbReference type="Proteomes" id="UP001497444">
    <property type="component" value="Chromosome 1"/>
</dbReference>
<dbReference type="SUPFAM" id="SSF52833">
    <property type="entry name" value="Thioredoxin-like"/>
    <property type="match status" value="1"/>
</dbReference>
<dbReference type="InterPro" id="IPR036249">
    <property type="entry name" value="Thioredoxin-like_sf"/>
</dbReference>
<sequence>MKVMSCFCTMANITNEGISNKHYFSNIYVVCSCCNDKTINNLIISSSNIMFCPFILKEDVMHTSSALKRPPSALLNAAEYRKRKAEQKEEEDENDEDDDELCPVECVREFKTNSELQSILQHAKLTNTLVVVDFYRTACGSCRYVEKGFIKLCKGAGNGAVSVIFLKHNVMDEYEEQSEVAEKYNIRVVPLFHFYKDEELVESFPTRDKAKIVDAIYKHIGKSEIIEEWSDLTGSK</sequence>
<dbReference type="CDD" id="cd02947">
    <property type="entry name" value="TRX_family"/>
    <property type="match status" value="1"/>
</dbReference>
<dbReference type="EMBL" id="OZ020096">
    <property type="protein sequence ID" value="CAK9255142.1"/>
    <property type="molecule type" value="Genomic_DNA"/>
</dbReference>
<evidence type="ECO:0000313" key="2">
    <source>
        <dbReference type="EMBL" id="CAK9255142.1"/>
    </source>
</evidence>
<feature type="domain" description="Thioredoxin" evidence="1">
    <location>
        <begin position="114"/>
        <end position="216"/>
    </location>
</feature>
<dbReference type="PANTHER" id="PTHR47912">
    <property type="entry name" value="THIOREDOXIN-LIKE 4, CHLOROPLASTIC"/>
    <property type="match status" value="1"/>
</dbReference>
<protein>
    <recommendedName>
        <fullName evidence="1">Thioredoxin domain-containing protein</fullName>
    </recommendedName>
</protein>
<keyword evidence="3" id="KW-1185">Reference proteome</keyword>
<accession>A0ABP0VL24</accession>
<dbReference type="InterPro" id="IPR044176">
    <property type="entry name" value="TRL4_chloroplastic"/>
</dbReference>
<proteinExistence type="predicted"/>
<reference evidence="2 3" key="1">
    <citation type="submission" date="2024-02" db="EMBL/GenBank/DDBJ databases">
        <authorList>
            <consortium name="ELIXIR-Norway"/>
            <consortium name="Elixir Norway"/>
        </authorList>
    </citation>
    <scope>NUCLEOTIDE SEQUENCE [LARGE SCALE GENOMIC DNA]</scope>
</reference>
<dbReference type="PROSITE" id="PS51257">
    <property type="entry name" value="PROKAR_LIPOPROTEIN"/>
    <property type="match status" value="1"/>
</dbReference>
<evidence type="ECO:0000313" key="3">
    <source>
        <dbReference type="Proteomes" id="UP001497444"/>
    </source>
</evidence>
<dbReference type="Gene3D" id="3.40.30.10">
    <property type="entry name" value="Glutaredoxin"/>
    <property type="match status" value="1"/>
</dbReference>
<dbReference type="Pfam" id="PF00085">
    <property type="entry name" value="Thioredoxin"/>
    <property type="match status" value="1"/>
</dbReference>
<name>A0ABP0VL24_9BRYO</name>